<dbReference type="CDD" id="cd17535">
    <property type="entry name" value="REC_NarL-like"/>
    <property type="match status" value="1"/>
</dbReference>
<reference evidence="9" key="2">
    <citation type="submission" date="2023-05" db="EMBL/GenBank/DDBJ databases">
        <title>Genomic Catalog of Human Bladder Bacteria.</title>
        <authorList>
            <person name="Du J."/>
        </authorList>
    </citation>
    <scope>NUCLEOTIDE SEQUENCE</scope>
    <source>
        <strain evidence="9">UMB1304A</strain>
    </source>
</reference>
<reference evidence="8 10" key="1">
    <citation type="submission" date="2015-11" db="EMBL/GenBank/DDBJ databases">
        <title>Draft Genome Sequence of the Type Strain Trueperella bernardiae LCDC 89-0504T, Isolated from Blood Culture.</title>
        <authorList>
            <person name="Bernier A.-M."/>
            <person name="Bernard K."/>
        </authorList>
    </citation>
    <scope>NUCLEOTIDE SEQUENCE [LARGE SCALE GENOMIC DNA]</scope>
    <source>
        <strain evidence="8 10">LCDC 89-0504</strain>
    </source>
</reference>
<dbReference type="GO" id="GO:0006355">
    <property type="term" value="P:regulation of DNA-templated transcription"/>
    <property type="evidence" value="ECO:0007669"/>
    <property type="project" value="InterPro"/>
</dbReference>
<dbReference type="Proteomes" id="UP001225576">
    <property type="component" value="Unassembled WGS sequence"/>
</dbReference>
<dbReference type="InterPro" id="IPR001789">
    <property type="entry name" value="Sig_transdc_resp-reg_receiver"/>
</dbReference>
<evidence type="ECO:0000313" key="10">
    <source>
        <dbReference type="Proteomes" id="UP000054404"/>
    </source>
</evidence>
<dbReference type="Pfam" id="PF00072">
    <property type="entry name" value="Response_reg"/>
    <property type="match status" value="1"/>
</dbReference>
<evidence type="ECO:0000256" key="2">
    <source>
        <dbReference type="ARBA" id="ARBA00023015"/>
    </source>
</evidence>
<name>A0A0W1KKC1_9ACTO</name>
<keyword evidence="1 5" id="KW-0597">Phosphoprotein</keyword>
<dbReference type="PROSITE" id="PS50110">
    <property type="entry name" value="RESPONSE_REGULATORY"/>
    <property type="match status" value="1"/>
</dbReference>
<gene>
    <name evidence="8" type="primary">nreC_2</name>
    <name evidence="8" type="ORF">AQZ59_00453</name>
    <name evidence="9" type="ORF">QP858_05255</name>
</gene>
<dbReference type="InterPro" id="IPR058245">
    <property type="entry name" value="NreC/VraR/RcsB-like_REC"/>
</dbReference>
<dbReference type="PROSITE" id="PS50043">
    <property type="entry name" value="HTH_LUXR_2"/>
    <property type="match status" value="1"/>
</dbReference>
<dbReference type="InterPro" id="IPR011006">
    <property type="entry name" value="CheY-like_superfamily"/>
</dbReference>
<comment type="caution">
    <text evidence="8">The sequence shown here is derived from an EMBL/GenBank/DDBJ whole genome shotgun (WGS) entry which is preliminary data.</text>
</comment>
<feature type="domain" description="HTH luxR-type" evidence="6">
    <location>
        <begin position="156"/>
        <end position="227"/>
    </location>
</feature>
<dbReference type="Gene3D" id="3.40.50.2300">
    <property type="match status" value="1"/>
</dbReference>
<dbReference type="OrthoDB" id="9808843at2"/>
<sequence>MKIFLADDATLVREGLAGILERVGHTVVGQTSDAPSTLAAVRELLAGDPGAVDVLVTDVRMPPTMSDDGLRVAVELRSDFPDLSVMVLSQYVAPAYASALFDPVAMARPGADRGGLGYLLKERVSRVADFVHSLSIVAGGGVVVDPEVAVGLVRGKASALDALTPRESEVLELMAQGKSNAEIAGELYLSGAAVSKHVANVFSKLGLPAGEENRRVRAVLTYLTATGAV</sequence>
<dbReference type="SMART" id="SM00448">
    <property type="entry name" value="REC"/>
    <property type="match status" value="1"/>
</dbReference>
<dbReference type="EMBL" id="JASPDQ010000010">
    <property type="protein sequence ID" value="MDK8601869.1"/>
    <property type="molecule type" value="Genomic_DNA"/>
</dbReference>
<evidence type="ECO:0000256" key="3">
    <source>
        <dbReference type="ARBA" id="ARBA00023125"/>
    </source>
</evidence>
<evidence type="ECO:0000256" key="4">
    <source>
        <dbReference type="ARBA" id="ARBA00023163"/>
    </source>
</evidence>
<dbReference type="SUPFAM" id="SSF52172">
    <property type="entry name" value="CheY-like"/>
    <property type="match status" value="1"/>
</dbReference>
<dbReference type="InterPro" id="IPR016032">
    <property type="entry name" value="Sig_transdc_resp-reg_C-effctor"/>
</dbReference>
<dbReference type="PANTHER" id="PTHR43214">
    <property type="entry name" value="TWO-COMPONENT RESPONSE REGULATOR"/>
    <property type="match status" value="1"/>
</dbReference>
<protein>
    <submittedName>
        <fullName evidence="8">Oxygen regulatory protein NreC</fullName>
    </submittedName>
    <submittedName>
        <fullName evidence="9">Response regulator transcription factor</fullName>
    </submittedName>
</protein>
<dbReference type="GO" id="GO:0003677">
    <property type="term" value="F:DNA binding"/>
    <property type="evidence" value="ECO:0007669"/>
    <property type="project" value="UniProtKB-KW"/>
</dbReference>
<evidence type="ECO:0000259" key="6">
    <source>
        <dbReference type="PROSITE" id="PS50043"/>
    </source>
</evidence>
<evidence type="ECO:0000256" key="5">
    <source>
        <dbReference type="PROSITE-ProRule" id="PRU00169"/>
    </source>
</evidence>
<proteinExistence type="predicted"/>
<dbReference type="SMART" id="SM00421">
    <property type="entry name" value="HTH_LUXR"/>
    <property type="match status" value="1"/>
</dbReference>
<organism evidence="8 10">
    <name type="scientific">Trueperella bernardiae</name>
    <dbReference type="NCBI Taxonomy" id="59561"/>
    <lineage>
        <taxon>Bacteria</taxon>
        <taxon>Bacillati</taxon>
        <taxon>Actinomycetota</taxon>
        <taxon>Actinomycetes</taxon>
        <taxon>Actinomycetales</taxon>
        <taxon>Actinomycetaceae</taxon>
        <taxon>Trueperella</taxon>
    </lineage>
</organism>
<dbReference type="STRING" id="59561.AQZ59_00453"/>
<dbReference type="Proteomes" id="UP000054404">
    <property type="component" value="Unassembled WGS sequence"/>
</dbReference>
<keyword evidence="10" id="KW-1185">Reference proteome</keyword>
<feature type="modified residue" description="4-aspartylphosphate" evidence="5">
    <location>
        <position position="58"/>
    </location>
</feature>
<evidence type="ECO:0000256" key="1">
    <source>
        <dbReference type="ARBA" id="ARBA00022553"/>
    </source>
</evidence>
<evidence type="ECO:0000259" key="7">
    <source>
        <dbReference type="PROSITE" id="PS50110"/>
    </source>
</evidence>
<dbReference type="GO" id="GO:0000160">
    <property type="term" value="P:phosphorelay signal transduction system"/>
    <property type="evidence" value="ECO:0007669"/>
    <property type="project" value="InterPro"/>
</dbReference>
<dbReference type="InterPro" id="IPR039420">
    <property type="entry name" value="WalR-like"/>
</dbReference>
<dbReference type="RefSeq" id="WP_062612774.1">
    <property type="nucleotide sequence ID" value="NZ_CALTZF010000007.1"/>
</dbReference>
<dbReference type="Pfam" id="PF00196">
    <property type="entry name" value="GerE"/>
    <property type="match status" value="1"/>
</dbReference>
<keyword evidence="3" id="KW-0238">DNA-binding</keyword>
<feature type="domain" description="Response regulatory" evidence="7">
    <location>
        <begin position="2"/>
        <end position="136"/>
    </location>
</feature>
<dbReference type="CDD" id="cd06170">
    <property type="entry name" value="LuxR_C_like"/>
    <property type="match status" value="1"/>
</dbReference>
<dbReference type="PRINTS" id="PR00038">
    <property type="entry name" value="HTHLUXR"/>
</dbReference>
<evidence type="ECO:0000313" key="9">
    <source>
        <dbReference type="EMBL" id="MDK8601869.1"/>
    </source>
</evidence>
<accession>A0A0W1KKC1</accession>
<dbReference type="PATRIC" id="fig|59561.3.peg.447"/>
<keyword evidence="4" id="KW-0804">Transcription</keyword>
<keyword evidence="2" id="KW-0805">Transcription regulation</keyword>
<dbReference type="EMBL" id="LNIZ01000002">
    <property type="protein sequence ID" value="KTF04472.1"/>
    <property type="molecule type" value="Genomic_DNA"/>
</dbReference>
<dbReference type="SUPFAM" id="SSF46894">
    <property type="entry name" value="C-terminal effector domain of the bipartite response regulators"/>
    <property type="match status" value="1"/>
</dbReference>
<dbReference type="InterPro" id="IPR000792">
    <property type="entry name" value="Tscrpt_reg_LuxR_C"/>
</dbReference>
<dbReference type="PANTHER" id="PTHR43214:SF24">
    <property type="entry name" value="TRANSCRIPTIONAL REGULATORY PROTEIN NARL-RELATED"/>
    <property type="match status" value="1"/>
</dbReference>
<evidence type="ECO:0000313" key="8">
    <source>
        <dbReference type="EMBL" id="KTF04472.1"/>
    </source>
</evidence>
<dbReference type="AlphaFoldDB" id="A0A0W1KKC1"/>